<keyword evidence="2 9" id="KW-0808">Transferase</keyword>
<reference evidence="12 13" key="1">
    <citation type="submission" date="2020-08" db="EMBL/GenBank/DDBJ databases">
        <title>Acidobacteriota in marine sediments use diverse sulfur dissimilation pathways.</title>
        <authorList>
            <person name="Wasmund K."/>
        </authorList>
    </citation>
    <scope>NUCLEOTIDE SEQUENCE [LARGE SCALE GENOMIC DNA]</scope>
    <source>
        <strain evidence="12">MAG AM4</strain>
    </source>
</reference>
<dbReference type="Gene3D" id="3.40.50.620">
    <property type="entry name" value="HUPs"/>
    <property type="match status" value="1"/>
</dbReference>
<dbReference type="PANTHER" id="PTHR11933">
    <property type="entry name" value="TRNA 5-METHYLAMINOMETHYL-2-THIOURIDYLATE -METHYLTRANSFERASE"/>
    <property type="match status" value="1"/>
</dbReference>
<dbReference type="Gene3D" id="2.30.30.280">
    <property type="entry name" value="Adenine nucleotide alpha hydrolases-like domains"/>
    <property type="match status" value="1"/>
</dbReference>
<dbReference type="GO" id="GO:0103016">
    <property type="term" value="F:tRNA-uridine 2-sulfurtransferase activity"/>
    <property type="evidence" value="ECO:0007669"/>
    <property type="project" value="UniProtKB-EC"/>
</dbReference>
<dbReference type="EC" id="2.8.1.13" evidence="9"/>
<feature type="binding site" evidence="9">
    <location>
        <begin position="8"/>
        <end position="15"/>
    </location>
    <ligand>
        <name>ATP</name>
        <dbReference type="ChEBI" id="CHEBI:30616"/>
    </ligand>
</feature>
<dbReference type="SUPFAM" id="SSF52402">
    <property type="entry name" value="Adenine nucleotide alpha hydrolases-like"/>
    <property type="match status" value="1"/>
</dbReference>
<gene>
    <name evidence="9 12" type="primary">mnmA</name>
    <name evidence="12" type="ORF">IFK94_09105</name>
</gene>
<comment type="subcellular location">
    <subcellularLocation>
        <location evidence="9">Cytoplasm</location>
    </subcellularLocation>
</comment>
<keyword evidence="9" id="KW-0963">Cytoplasm</keyword>
<evidence type="ECO:0000256" key="9">
    <source>
        <dbReference type="HAMAP-Rule" id="MF_00144"/>
    </source>
</evidence>
<evidence type="ECO:0000313" key="13">
    <source>
        <dbReference type="Proteomes" id="UP000648239"/>
    </source>
</evidence>
<dbReference type="Gene3D" id="2.40.30.10">
    <property type="entry name" value="Translation factors"/>
    <property type="match status" value="1"/>
</dbReference>
<evidence type="ECO:0000256" key="6">
    <source>
        <dbReference type="ARBA" id="ARBA00022884"/>
    </source>
</evidence>
<keyword evidence="7" id="KW-1015">Disulfide bond</keyword>
<evidence type="ECO:0000256" key="2">
    <source>
        <dbReference type="ARBA" id="ARBA00022679"/>
    </source>
</evidence>
<comment type="caution">
    <text evidence="12">The sequence shown here is derived from an EMBL/GenBank/DDBJ whole genome shotgun (WGS) entry which is preliminary data.</text>
</comment>
<feature type="active site" description="Cysteine persulfide intermediate" evidence="9">
    <location>
        <position position="201"/>
    </location>
</feature>
<dbReference type="GO" id="GO:0005524">
    <property type="term" value="F:ATP binding"/>
    <property type="evidence" value="ECO:0007669"/>
    <property type="project" value="UniProtKB-KW"/>
</dbReference>
<keyword evidence="6 9" id="KW-0694">RNA-binding</keyword>
<evidence type="ECO:0000313" key="12">
    <source>
        <dbReference type="EMBL" id="MBD3868270.1"/>
    </source>
</evidence>
<dbReference type="CDD" id="cd01998">
    <property type="entry name" value="MnmA_TRMU-like"/>
    <property type="match status" value="1"/>
</dbReference>
<protein>
    <recommendedName>
        <fullName evidence="9">tRNA-specific 2-thiouridylase MnmA</fullName>
        <ecNumber evidence="9">2.8.1.13</ecNumber>
    </recommendedName>
</protein>
<dbReference type="InterPro" id="IPR023382">
    <property type="entry name" value="MnmA-like_central_sf"/>
</dbReference>
<dbReference type="InterPro" id="IPR046884">
    <property type="entry name" value="MnmA-like_central"/>
</dbReference>
<feature type="domain" description="tRNA-specific 2-thiouridylase MnmA-like central" evidence="11">
    <location>
        <begin position="222"/>
        <end position="275"/>
    </location>
</feature>
<dbReference type="NCBIfam" id="TIGR00420">
    <property type="entry name" value="trmU"/>
    <property type="match status" value="1"/>
</dbReference>
<feature type="site" description="Interaction with tRNA" evidence="9">
    <location>
        <position position="342"/>
    </location>
</feature>
<dbReference type="AlphaFoldDB" id="A0A8J6Y6R7"/>
<dbReference type="GO" id="GO:0002143">
    <property type="term" value="P:tRNA wobble position uridine thiolation"/>
    <property type="evidence" value="ECO:0007669"/>
    <property type="project" value="TreeGrafter"/>
</dbReference>
<evidence type="ECO:0000256" key="5">
    <source>
        <dbReference type="ARBA" id="ARBA00022840"/>
    </source>
</evidence>
<proteinExistence type="inferred from homology"/>
<dbReference type="InterPro" id="IPR014729">
    <property type="entry name" value="Rossmann-like_a/b/a_fold"/>
</dbReference>
<evidence type="ECO:0000259" key="10">
    <source>
        <dbReference type="Pfam" id="PF20258"/>
    </source>
</evidence>
<dbReference type="EMBL" id="JACXWD010000026">
    <property type="protein sequence ID" value="MBD3868270.1"/>
    <property type="molecule type" value="Genomic_DNA"/>
</dbReference>
<name>A0A8J6Y6R7_9BACT</name>
<dbReference type="GO" id="GO:0000049">
    <property type="term" value="F:tRNA binding"/>
    <property type="evidence" value="ECO:0007669"/>
    <property type="project" value="UniProtKB-KW"/>
</dbReference>
<feature type="site" description="Interaction with tRNA" evidence="9">
    <location>
        <position position="128"/>
    </location>
</feature>
<keyword evidence="3 9" id="KW-0819">tRNA processing</keyword>
<keyword evidence="1 9" id="KW-0820">tRNA-binding</keyword>
<feature type="active site" description="Nucleophile" evidence="9">
    <location>
        <position position="103"/>
    </location>
</feature>
<dbReference type="GO" id="GO:0005737">
    <property type="term" value="C:cytoplasm"/>
    <property type="evidence" value="ECO:0007669"/>
    <property type="project" value="UniProtKB-SubCell"/>
</dbReference>
<evidence type="ECO:0000259" key="11">
    <source>
        <dbReference type="Pfam" id="PF20259"/>
    </source>
</evidence>
<feature type="binding site" evidence="9">
    <location>
        <position position="127"/>
    </location>
    <ligand>
        <name>ATP</name>
        <dbReference type="ChEBI" id="CHEBI:30616"/>
    </ligand>
</feature>
<dbReference type="InterPro" id="IPR046885">
    <property type="entry name" value="MnmA-like_C"/>
</dbReference>
<dbReference type="Pfam" id="PF20259">
    <property type="entry name" value="tRNA_Me_trans_M"/>
    <property type="match status" value="1"/>
</dbReference>
<evidence type="ECO:0000256" key="3">
    <source>
        <dbReference type="ARBA" id="ARBA00022694"/>
    </source>
</evidence>
<keyword evidence="4 9" id="KW-0547">Nucleotide-binding</keyword>
<dbReference type="Proteomes" id="UP000648239">
    <property type="component" value="Unassembled WGS sequence"/>
</dbReference>
<organism evidence="12 13">
    <name type="scientific">Candidatus Polarisedimenticola svalbardensis</name>
    <dbReference type="NCBI Taxonomy" id="2886004"/>
    <lineage>
        <taxon>Bacteria</taxon>
        <taxon>Pseudomonadati</taxon>
        <taxon>Acidobacteriota</taxon>
        <taxon>Candidatus Polarisedimenticolia</taxon>
        <taxon>Candidatus Polarisedimenticolales</taxon>
        <taxon>Candidatus Polarisedimenticolaceae</taxon>
        <taxon>Candidatus Polarisedimenticola</taxon>
    </lineage>
</organism>
<dbReference type="InterPro" id="IPR004506">
    <property type="entry name" value="MnmA-like"/>
</dbReference>
<comment type="catalytic activity">
    <reaction evidence="8 9">
        <text>S-sulfanyl-L-cysteinyl-[protein] + uridine(34) in tRNA + AH2 + ATP = 2-thiouridine(34) in tRNA + L-cysteinyl-[protein] + A + AMP + diphosphate + H(+)</text>
        <dbReference type="Rhea" id="RHEA:47032"/>
        <dbReference type="Rhea" id="RHEA-COMP:10131"/>
        <dbReference type="Rhea" id="RHEA-COMP:11726"/>
        <dbReference type="Rhea" id="RHEA-COMP:11727"/>
        <dbReference type="Rhea" id="RHEA-COMP:11728"/>
        <dbReference type="ChEBI" id="CHEBI:13193"/>
        <dbReference type="ChEBI" id="CHEBI:15378"/>
        <dbReference type="ChEBI" id="CHEBI:17499"/>
        <dbReference type="ChEBI" id="CHEBI:29950"/>
        <dbReference type="ChEBI" id="CHEBI:30616"/>
        <dbReference type="ChEBI" id="CHEBI:33019"/>
        <dbReference type="ChEBI" id="CHEBI:61963"/>
        <dbReference type="ChEBI" id="CHEBI:65315"/>
        <dbReference type="ChEBI" id="CHEBI:87170"/>
        <dbReference type="ChEBI" id="CHEBI:456215"/>
        <dbReference type="EC" id="2.8.1.13"/>
    </reaction>
</comment>
<comment type="similarity">
    <text evidence="9">Belongs to the MnmA/TRMU family.</text>
</comment>
<evidence type="ECO:0000256" key="4">
    <source>
        <dbReference type="ARBA" id="ARBA00022741"/>
    </source>
</evidence>
<keyword evidence="5 9" id="KW-0067">ATP-binding</keyword>
<dbReference type="Pfam" id="PF03054">
    <property type="entry name" value="tRNA_Me_trans"/>
    <property type="match status" value="1"/>
</dbReference>
<dbReference type="Pfam" id="PF20258">
    <property type="entry name" value="tRNA_Me_trans_C"/>
    <property type="match status" value="1"/>
</dbReference>
<comment type="function">
    <text evidence="9">Catalyzes the 2-thiolation of uridine at the wobble position (U34) of tRNA, leading to the formation of s(2)U34.</text>
</comment>
<feature type="binding site" evidence="9">
    <location>
        <position position="34"/>
    </location>
    <ligand>
        <name>ATP</name>
        <dbReference type="ChEBI" id="CHEBI:30616"/>
    </ligand>
</feature>
<feature type="region of interest" description="Interaction with tRNA" evidence="9">
    <location>
        <begin position="151"/>
        <end position="153"/>
    </location>
</feature>
<feature type="domain" description="tRNA-specific 2-thiouridylase MnmA-like C-terminal" evidence="10">
    <location>
        <begin position="284"/>
        <end position="358"/>
    </location>
</feature>
<dbReference type="NCBIfam" id="NF001138">
    <property type="entry name" value="PRK00143.1"/>
    <property type="match status" value="1"/>
</dbReference>
<evidence type="ECO:0000256" key="7">
    <source>
        <dbReference type="ARBA" id="ARBA00023157"/>
    </source>
</evidence>
<comment type="caution">
    <text evidence="9">Lacks conserved residue(s) required for the propagation of feature annotation.</text>
</comment>
<evidence type="ECO:0000256" key="8">
    <source>
        <dbReference type="ARBA" id="ARBA00051542"/>
    </source>
</evidence>
<accession>A0A8J6Y6R7</accession>
<evidence type="ECO:0000256" key="1">
    <source>
        <dbReference type="ARBA" id="ARBA00022555"/>
    </source>
</evidence>
<dbReference type="PANTHER" id="PTHR11933:SF5">
    <property type="entry name" value="MITOCHONDRIAL TRNA-SPECIFIC 2-THIOURIDYLASE 1"/>
    <property type="match status" value="1"/>
</dbReference>
<dbReference type="HAMAP" id="MF_00144">
    <property type="entry name" value="tRNA_thiouridyl_MnmA"/>
    <property type="match status" value="1"/>
</dbReference>
<sequence length="362" mass="39256">MKGTVAVAMSGGVDSSVAAAILAEGGDRLVGFSMKLVDQLAGEEERYGKCCSPDDFRDARLVAGRFGFPHYTLDMEDEFRRFVLDPFLDDYAAGKTPSPCIRCNTFMKFGSLLGRARAVGADRVATGHYAILEPDPVSGRTLLRKAVDETKDQSYFLFDLSEEQRRHILFPLGRMTKKEVRQRAEEFGLAVASKTESMDLCFVAEGDDYRSLLARERGPEAVKPGEMVDREGNVLASHDGIGRFTVGQRKGLGVQGADKLYVIGIDPGTDRVTIGTGDDLLSGSCVIDRVRWIPFEKPSGPVQGTVRIRSTHEGAPATITDHGDGSATIRFDEPQRAITPGQAAVAYDGDLVLGGGWVRNSS</sequence>